<accession>A0A382ET14</accession>
<gene>
    <name evidence="2" type="ORF">METZ01_LOCUS206399</name>
</gene>
<proteinExistence type="predicted"/>
<evidence type="ECO:0000259" key="1">
    <source>
        <dbReference type="Pfam" id="PF13391"/>
    </source>
</evidence>
<feature type="domain" description="HNH nuclease" evidence="1">
    <location>
        <begin position="27"/>
        <end position="68"/>
    </location>
</feature>
<evidence type="ECO:0000313" key="2">
    <source>
        <dbReference type="EMBL" id="SVB53545.1"/>
    </source>
</evidence>
<organism evidence="2">
    <name type="scientific">marine metagenome</name>
    <dbReference type="NCBI Taxonomy" id="408172"/>
    <lineage>
        <taxon>unclassified sequences</taxon>
        <taxon>metagenomes</taxon>
        <taxon>ecological metagenomes</taxon>
    </lineage>
</organism>
<protein>
    <recommendedName>
        <fullName evidence="1">HNH nuclease domain-containing protein</fullName>
    </recommendedName>
</protein>
<dbReference type="EMBL" id="UINC01046041">
    <property type="protein sequence ID" value="SVB53545.1"/>
    <property type="molecule type" value="Genomic_DNA"/>
</dbReference>
<name>A0A382ET14_9ZZZZ</name>
<dbReference type="AlphaFoldDB" id="A0A382ET14"/>
<reference evidence="2" key="1">
    <citation type="submission" date="2018-05" db="EMBL/GenBank/DDBJ databases">
        <authorList>
            <person name="Lanie J.A."/>
            <person name="Ng W.-L."/>
            <person name="Kazmierczak K.M."/>
            <person name="Andrzejewski T.M."/>
            <person name="Davidsen T.M."/>
            <person name="Wayne K.J."/>
            <person name="Tettelin H."/>
            <person name="Glass J.I."/>
            <person name="Rusch D."/>
            <person name="Podicherti R."/>
            <person name="Tsui H.-C.T."/>
            <person name="Winkler M.E."/>
        </authorList>
    </citation>
    <scope>NUCLEOTIDE SEQUENCE</scope>
</reference>
<sequence length="119" mass="13622">MSNIYGKGPKGKATRLHALITRAYGKCVRCSNTHALQCAHIISRKYAWTRTDLDNAFCLCASCHMYFTDNPVEFGQFTIDQIGDENYTALLRKRQSTSKVDWDVEAKRLEEIARERGLM</sequence>
<dbReference type="InterPro" id="IPR003615">
    <property type="entry name" value="HNH_nuc"/>
</dbReference>
<dbReference type="Pfam" id="PF13391">
    <property type="entry name" value="HNH_2"/>
    <property type="match status" value="1"/>
</dbReference>